<proteinExistence type="predicted"/>
<dbReference type="AlphaFoldDB" id="A0A1F4Y4M7"/>
<dbReference type="Pfam" id="PF01370">
    <property type="entry name" value="Epimerase"/>
    <property type="match status" value="1"/>
</dbReference>
<comment type="caution">
    <text evidence="3">The sequence shown here is derived from an EMBL/GenBank/DDBJ whole genome shotgun (WGS) entry which is preliminary data.</text>
</comment>
<evidence type="ECO:0000313" key="3">
    <source>
        <dbReference type="EMBL" id="OGC88935.1"/>
    </source>
</evidence>
<organism evidence="3 4">
    <name type="scientific">Candidatus Adlerbacteria bacterium RIFOXYC1_FULL_48_26</name>
    <dbReference type="NCBI Taxonomy" id="1797247"/>
    <lineage>
        <taxon>Bacteria</taxon>
        <taxon>Candidatus Adleribacteriota</taxon>
    </lineage>
</organism>
<dbReference type="InterPro" id="IPR036291">
    <property type="entry name" value="NAD(P)-bd_dom_sf"/>
</dbReference>
<evidence type="ECO:0000256" key="1">
    <source>
        <dbReference type="ARBA" id="ARBA00023027"/>
    </source>
</evidence>
<evidence type="ECO:0000259" key="2">
    <source>
        <dbReference type="Pfam" id="PF01370"/>
    </source>
</evidence>
<evidence type="ECO:0000313" key="4">
    <source>
        <dbReference type="Proteomes" id="UP000176568"/>
    </source>
</evidence>
<dbReference type="EMBL" id="MEXB01000001">
    <property type="protein sequence ID" value="OGC88935.1"/>
    <property type="molecule type" value="Genomic_DNA"/>
</dbReference>
<reference evidence="3 4" key="1">
    <citation type="journal article" date="2016" name="Nat. Commun.">
        <title>Thousands of microbial genomes shed light on interconnected biogeochemical processes in an aquifer system.</title>
        <authorList>
            <person name="Anantharaman K."/>
            <person name="Brown C.T."/>
            <person name="Hug L.A."/>
            <person name="Sharon I."/>
            <person name="Castelle C.J."/>
            <person name="Probst A.J."/>
            <person name="Thomas B.C."/>
            <person name="Singh A."/>
            <person name="Wilkins M.J."/>
            <person name="Karaoz U."/>
            <person name="Brodie E.L."/>
            <person name="Williams K.H."/>
            <person name="Hubbard S.S."/>
            <person name="Banfield J.F."/>
        </authorList>
    </citation>
    <scope>NUCLEOTIDE SEQUENCE [LARGE SCALE GENOMIC DNA]</scope>
</reference>
<dbReference type="SUPFAM" id="SSF51735">
    <property type="entry name" value="NAD(P)-binding Rossmann-fold domains"/>
    <property type="match status" value="1"/>
</dbReference>
<dbReference type="Gene3D" id="3.40.50.720">
    <property type="entry name" value="NAD(P)-binding Rossmann-like Domain"/>
    <property type="match status" value="1"/>
</dbReference>
<dbReference type="InterPro" id="IPR001509">
    <property type="entry name" value="Epimerase_deHydtase"/>
</dbReference>
<sequence>MARNTVKKQNKKPILVTGAAGFIGMYVCEALLARGEKVIGFDAVTPYNDPKLKTKRLARLKEYKNFSFKKGRLESKKTIAGIVAKEKPRAIIHLAAQAGVRYSHEDPQSYIDSNVMGSLNVFEAARLYKTPVVYASSSSVYGEREGIFRESDKAESPASLYAATKKTTEIIAATYNSLYGIPMTGLRFFTVYGPWMRTDLAMYKFARLLLLGKKIPLFANGKGRRSYTHISLVADGAIAAMDTLTSGHTVYNLGDERTFETTAMLDMLSKALGVVPNVQMLPHQKGDVMLTRASGAKAKKELGVVARVPLAQGIEEFAAWFKENKKFLLSLSDMHN</sequence>
<keyword evidence="1" id="KW-0520">NAD</keyword>
<feature type="domain" description="NAD-dependent epimerase/dehydratase" evidence="2">
    <location>
        <begin position="14"/>
        <end position="254"/>
    </location>
</feature>
<name>A0A1F4Y4M7_9BACT</name>
<dbReference type="PANTHER" id="PTHR43574">
    <property type="entry name" value="EPIMERASE-RELATED"/>
    <property type="match status" value="1"/>
</dbReference>
<dbReference type="STRING" id="1797247.A2419_01060"/>
<dbReference type="PRINTS" id="PR01713">
    <property type="entry name" value="NUCEPIMERASE"/>
</dbReference>
<dbReference type="Proteomes" id="UP000176568">
    <property type="component" value="Unassembled WGS sequence"/>
</dbReference>
<accession>A0A1F4Y4M7</accession>
<gene>
    <name evidence="3" type="ORF">A2419_01060</name>
</gene>
<protein>
    <recommendedName>
        <fullName evidence="2">NAD-dependent epimerase/dehydratase domain-containing protein</fullName>
    </recommendedName>
</protein>